<feature type="compositionally biased region" description="Polar residues" evidence="10">
    <location>
        <begin position="1671"/>
        <end position="1709"/>
    </location>
</feature>
<keyword evidence="9" id="KW-0406">Ion transport</keyword>
<feature type="transmembrane region" description="Helical" evidence="9">
    <location>
        <begin position="1103"/>
        <end position="1127"/>
    </location>
</feature>
<dbReference type="FunFam" id="1.20.120.350:FF:000066">
    <property type="entry name" value="Sodium channel protein"/>
    <property type="match status" value="1"/>
</dbReference>
<feature type="transmembrane region" description="Helical" evidence="9">
    <location>
        <begin position="719"/>
        <end position="745"/>
    </location>
</feature>
<feature type="transmembrane region" description="Helical" evidence="9">
    <location>
        <begin position="1253"/>
        <end position="1271"/>
    </location>
</feature>
<evidence type="ECO:0000256" key="10">
    <source>
        <dbReference type="SAM" id="MobiDB-lite"/>
    </source>
</evidence>
<feature type="transmembrane region" description="Helical" evidence="9">
    <location>
        <begin position="641"/>
        <end position="667"/>
    </location>
</feature>
<dbReference type="InterPro" id="IPR002048">
    <property type="entry name" value="EF_hand_dom"/>
</dbReference>
<feature type="transmembrane region" description="Helical" evidence="9">
    <location>
        <begin position="95"/>
        <end position="113"/>
    </location>
</feature>
<evidence type="ECO:0000313" key="12">
    <source>
        <dbReference type="EMBL" id="AEX00073.1"/>
    </source>
</evidence>
<organism evidence="12">
    <name type="scientific">Nematostella vectensis</name>
    <name type="common">Starlet sea anemone</name>
    <dbReference type="NCBI Taxonomy" id="45351"/>
    <lineage>
        <taxon>Eukaryota</taxon>
        <taxon>Metazoa</taxon>
        <taxon>Cnidaria</taxon>
        <taxon>Anthozoa</taxon>
        <taxon>Hexacorallia</taxon>
        <taxon>Actiniaria</taxon>
        <taxon>Edwardsiidae</taxon>
        <taxon>Nematostella</taxon>
    </lineage>
</organism>
<keyword evidence="9" id="KW-0813">Transport</keyword>
<feature type="transmembrane region" description="Helical" evidence="9">
    <location>
        <begin position="306"/>
        <end position="333"/>
    </location>
</feature>
<feature type="compositionally biased region" description="Polar residues" evidence="10">
    <location>
        <begin position="1736"/>
        <end position="1746"/>
    </location>
</feature>
<dbReference type="PANTHER" id="PTHR10037:SF62">
    <property type="entry name" value="SODIUM CHANNEL PROTEIN 60E"/>
    <property type="match status" value="1"/>
</dbReference>
<dbReference type="InterPro" id="IPR001696">
    <property type="entry name" value="Na_channel_asu"/>
</dbReference>
<evidence type="ECO:0000256" key="7">
    <source>
        <dbReference type="ARBA" id="ARBA00023157"/>
    </source>
</evidence>
<dbReference type="Gene3D" id="1.10.287.70">
    <property type="match status" value="4"/>
</dbReference>
<dbReference type="Pfam" id="PF00520">
    <property type="entry name" value="Ion_trans"/>
    <property type="match status" value="4"/>
</dbReference>
<dbReference type="PRINTS" id="PR00170">
    <property type="entry name" value="NACHANNEL"/>
</dbReference>
<evidence type="ECO:0000256" key="8">
    <source>
        <dbReference type="ARBA" id="ARBA00023180"/>
    </source>
</evidence>
<proteinExistence type="evidence at transcript level"/>
<feature type="transmembrane region" description="Helical" evidence="9">
    <location>
        <begin position="1407"/>
        <end position="1429"/>
    </location>
</feature>
<feature type="compositionally biased region" description="Polar residues" evidence="10">
    <location>
        <begin position="1620"/>
        <end position="1634"/>
    </location>
</feature>
<feature type="transmembrane region" description="Helical" evidence="9">
    <location>
        <begin position="548"/>
        <end position="573"/>
    </location>
</feature>
<comment type="similarity">
    <text evidence="9">Belongs to the sodium channel (TC 1.A.1.10) family.</text>
</comment>
<dbReference type="FunFam" id="1.20.120.350:FF:000059">
    <property type="entry name" value="Sodium channel protein"/>
    <property type="match status" value="1"/>
</dbReference>
<name>I6NLS7_NEMVE</name>
<keyword evidence="4" id="KW-0677">Repeat</keyword>
<evidence type="ECO:0000259" key="11">
    <source>
        <dbReference type="PROSITE" id="PS50222"/>
    </source>
</evidence>
<reference evidence="12" key="1">
    <citation type="journal article" date="2012" name="Cell Rep.">
        <title>Convergent evolution of sodium ion selectivity in metazoan neuronal signaling.</title>
        <authorList>
            <person name="Gur Barzilai M."/>
            <person name="Reitzel A.M."/>
            <person name="Kraus J.E."/>
            <person name="Gordon D."/>
            <person name="Technau U."/>
            <person name="Gurevitz M."/>
            <person name="Moran Y."/>
        </authorList>
    </citation>
    <scope>NUCLEOTIDE SEQUENCE</scope>
</reference>
<keyword evidence="5 9" id="KW-1133">Transmembrane helix</keyword>
<feature type="transmembrane region" description="Helical" evidence="9">
    <location>
        <begin position="1192"/>
        <end position="1210"/>
    </location>
</feature>
<evidence type="ECO:0000256" key="1">
    <source>
        <dbReference type="ARBA" id="ARBA00004651"/>
    </source>
</evidence>
<dbReference type="GO" id="GO:0005248">
    <property type="term" value="F:voltage-gated sodium channel activity"/>
    <property type="evidence" value="ECO:0007669"/>
    <property type="project" value="InterPro"/>
</dbReference>
<protein>
    <recommendedName>
        <fullName evidence="9">Sodium channel protein</fullName>
    </recommendedName>
</protein>
<feature type="compositionally biased region" description="Basic and acidic residues" evidence="10">
    <location>
        <begin position="1710"/>
        <end position="1722"/>
    </location>
</feature>
<feature type="transmembrane region" description="Helical" evidence="9">
    <location>
        <begin position="1222"/>
        <end position="1241"/>
    </location>
</feature>
<feature type="transmembrane region" description="Helical" evidence="9">
    <location>
        <begin position="908"/>
        <end position="928"/>
    </location>
</feature>
<feature type="transmembrane region" description="Helical" evidence="9">
    <location>
        <begin position="179"/>
        <end position="203"/>
    </location>
</feature>
<comment type="caution">
    <text evidence="9">Lacks conserved residue(s) required for the propagation of feature annotation.</text>
</comment>
<feature type="transmembrane region" description="Helical" evidence="9">
    <location>
        <begin position="580"/>
        <end position="598"/>
    </location>
</feature>
<feature type="transmembrane region" description="Helical" evidence="9">
    <location>
        <begin position="985"/>
        <end position="1011"/>
    </location>
</feature>
<dbReference type="InterPro" id="IPR043203">
    <property type="entry name" value="VGCC_Ca_Na"/>
</dbReference>
<comment type="subcellular location">
    <subcellularLocation>
        <location evidence="1 9">Cell membrane</location>
        <topology evidence="1 9">Multi-pass membrane protein</topology>
    </subcellularLocation>
</comment>
<feature type="transmembrane region" description="Helical" evidence="9">
    <location>
        <begin position="65"/>
        <end position="83"/>
    </location>
</feature>
<accession>I6NLS7</accession>
<keyword evidence="8" id="KW-0325">Glycoprotein</keyword>
<dbReference type="Gene3D" id="1.20.120.350">
    <property type="entry name" value="Voltage-gated potassium channels. Chain C"/>
    <property type="match status" value="4"/>
</dbReference>
<keyword evidence="9 12" id="KW-0407">Ion channel</keyword>
<dbReference type="EMBL" id="HQ877460">
    <property type="protein sequence ID" value="AEX00073.1"/>
    <property type="molecule type" value="mRNA"/>
</dbReference>
<feature type="transmembrane region" description="Helical" evidence="9">
    <location>
        <begin position="125"/>
        <end position="143"/>
    </location>
</feature>
<keyword evidence="9" id="KW-0739">Sodium transport</keyword>
<evidence type="ECO:0000256" key="6">
    <source>
        <dbReference type="ARBA" id="ARBA00023136"/>
    </source>
</evidence>
<dbReference type="PROSITE" id="PS50222">
    <property type="entry name" value="EF_HAND_2"/>
    <property type="match status" value="1"/>
</dbReference>
<comment type="function">
    <text evidence="9">Mediates the voltage-dependent sodium ion permeability of excitable membranes. Assuming opened or closed conformations in response to the voltage difference across the membrane, the protein forms a sodium-selective channel through which Na(+) ions may pass in accordance with their electrochemical gradient.</text>
</comment>
<evidence type="ECO:0000256" key="3">
    <source>
        <dbReference type="ARBA" id="ARBA00022692"/>
    </source>
</evidence>
<feature type="region of interest" description="Disordered" evidence="10">
    <location>
        <begin position="1620"/>
        <end position="1757"/>
    </location>
</feature>
<feature type="transmembrane region" description="Helical" evidence="9">
    <location>
        <begin position="940"/>
        <end position="965"/>
    </location>
</feature>
<evidence type="ECO:0000256" key="9">
    <source>
        <dbReference type="RuleBase" id="RU361132"/>
    </source>
</evidence>
<keyword evidence="2" id="KW-1003">Cell membrane</keyword>
<sequence>MIRNPKCIFTEKVTHALNNDQSFLVIAGKFGKTQVYRFNRSKSLYLFGPENPIRQFSLKLITNQYFEMFVLLTILVNCVFLAMTNPPEQPEYVFAAIYTIEMFCKIIAKGFALHRYAYLRDKWNWLDFIVVILGYVTISPDVANLSGIRTFRVFRALRTISAVKGLKAMVNTLLVSMKMLWDVMVLTLFFICIFALIGMQLFIGELRNKCALPVPENLSVPYRTYASNSSIWYLEDNEPILCGNTTGSRTCPTNYTCLPHAGGNPNFGYTSFDHFGWALLTGFQLITLDFWENVYNNVIYTMGPWYVVYFAVVIFFGPFFLVNLVLAVVAASYENEVKASKMETEEERKEQKRVASSYSVRRASILSIVYGQGDVIPDEPNSKGLYDIPVVTCSEVTKSDEEALSVFQIRQESGIQNQNLTLHQNWIGSRQPSSVTLPSLKPEHALHMNGSQRSNLNHTSDIIGSQKSNLNNASQIISSHKSSLNLSVKKEEKKRSSIMARRWKRFRRRLLKFTNGKVMEIFIIVCILLNTLVMSIEHPRLEDPLLTVVNISTVFTFIFLLEMILKLIALGFLGYIRVAWNIFDGIVVIISIVDFIVNKFVPDAGGTGISVLRTFRLLRVLKLAKSWSTMNSLLATIGKSLGALGNLTVILAIIVYIFAVMGMQLLGNSYTPDKFGGSIPRWNFKDFPHSFMMIFRVLCGEWIEPLWDCMLATGPVAMLLFVPAFILGNFIILNLFLALLLSSFASESGTQPKKKKRKSFLSRMKNIMILMRLNKRTQVEPTKGEGEVIGENVSTGGEAEEEGVEQASSLELQPSGSTKKAVCCCVIDPTDYPVEPCFPTSWCVCRLACMDSGFCAVWKVMRYKVRRLVEHKVFEGIILFLIAASSISLAFEDVYLDSKPTLKQVLQILNILFAVIFTVEMLLKWIGLGFKTYFTNPWNILDFVIVIVSLATIFGNDQIAFIRSLRTLRAFRPLRAISRFEGMKVVITSLLHAIPGIGNVLLVCLMFWLIFSIMGVQIFGGKFGKCVDEGGEKYSASVVPNKTVCLSNGYRWENSNINFDTVDQGFLALLQVATFEGWMEIMEDAVDATKIDEQPIEENNVSAYLFFVVFIILGTFFTLNLFIGVIIDNFNQLKQQMEAVGSMDVFLTSTQRNWMNALKSAATKKPKKRIRRPQNKFQGELYDMVQSRKFEVFIMLFITINMVVMMVQHYDQSKEVYDTLEILNLIFTSVFILEAILRIIALRKGYFLNPWNVFDFVIVISSIIGIIVENLQTSLVINPSLLRVVRVFRVGRLLRFFEAARGIRRLLFSLVISTPALFNIGALLFLIIFIYAIIGMSIFGHVKKTEALNDVVNFETFGSSFVLLFRLMTSAGWNDILDPLMISEPDCDPNYRGLPSGNCGNKYMAPIYLGSFVVIIFLILINMYIAVILENYNQVMEQEKIGITNEDIELFYQMWELFDPNATQYIPYADLSDFVHQMEGNLRIPKPNKAACALLNIPLVKGDKIHCLDLLQALVKRIVSGFEDVDSEGFKIVMQRMEERFQAAFPSRTVHKSTITTMEIKRHQEAAKVIVRAIRGYRERKLLSALHTHLLTETGRVNKSFIGSLRELQERESRCQSEISILTNRTETNPQATDESPGDPTGKETVVVPIGTEASAPSPSVETPRPESRKQSVTLSDSRKQSVTLSDSRRQSVTTPNMRSSKVTSPQLTDNKKIAWQEDSPKKTAALETVEDGNEDLSTSESNTTVKGKETKKQNGR</sequence>
<dbReference type="GO" id="GO:0001518">
    <property type="term" value="C:voltage-gated sodium channel complex"/>
    <property type="evidence" value="ECO:0007669"/>
    <property type="project" value="UniProtKB-UniRule"/>
</dbReference>
<evidence type="ECO:0000256" key="4">
    <source>
        <dbReference type="ARBA" id="ARBA00022737"/>
    </source>
</evidence>
<dbReference type="Gene3D" id="1.10.238.10">
    <property type="entry name" value="EF-hand"/>
    <property type="match status" value="1"/>
</dbReference>
<dbReference type="InterPro" id="IPR005821">
    <property type="entry name" value="Ion_trans_dom"/>
</dbReference>
<keyword evidence="9" id="KW-0915">Sodium</keyword>
<keyword evidence="9" id="KW-0851">Voltage-gated channel</keyword>
<evidence type="ECO:0000256" key="2">
    <source>
        <dbReference type="ARBA" id="ARBA00022475"/>
    </source>
</evidence>
<feature type="compositionally biased region" description="Basic and acidic residues" evidence="10">
    <location>
        <begin position="1747"/>
        <end position="1757"/>
    </location>
</feature>
<evidence type="ECO:0000256" key="5">
    <source>
        <dbReference type="ARBA" id="ARBA00022989"/>
    </source>
</evidence>
<dbReference type="PANTHER" id="PTHR10037">
    <property type="entry name" value="VOLTAGE-GATED CATION CHANNEL CALCIUM AND SODIUM"/>
    <property type="match status" value="1"/>
</dbReference>
<dbReference type="FunFam" id="1.20.120.350:FF:000068">
    <property type="entry name" value="Sodium channel protein"/>
    <property type="match status" value="1"/>
</dbReference>
<feature type="transmembrane region" description="Helical" evidence="9">
    <location>
        <begin position="518"/>
        <end position="536"/>
    </location>
</feature>
<keyword evidence="3 9" id="KW-0812">Transmembrane</keyword>
<dbReference type="InterPro" id="IPR044564">
    <property type="entry name" value="Na_chnl_inactivation_gate"/>
</dbReference>
<dbReference type="FunFam" id="1.20.120.350:FF:000058">
    <property type="entry name" value="Sodium channel protein"/>
    <property type="match status" value="1"/>
</dbReference>
<dbReference type="CDD" id="cd13433">
    <property type="entry name" value="Na_channel_gate"/>
    <property type="match status" value="1"/>
</dbReference>
<feature type="transmembrane region" description="Helical" evidence="9">
    <location>
        <begin position="1316"/>
        <end position="1339"/>
    </location>
</feature>
<dbReference type="GO" id="GO:0005509">
    <property type="term" value="F:calcium ion binding"/>
    <property type="evidence" value="ECO:0007669"/>
    <property type="project" value="InterPro"/>
</dbReference>
<keyword evidence="7" id="KW-1015">Disulfide bond</keyword>
<feature type="domain" description="EF-hand" evidence="11">
    <location>
        <begin position="1446"/>
        <end position="1481"/>
    </location>
</feature>
<dbReference type="SUPFAM" id="SSF81324">
    <property type="entry name" value="Voltage-gated potassium channels"/>
    <property type="match status" value="4"/>
</dbReference>
<feature type="transmembrane region" description="Helical" evidence="9">
    <location>
        <begin position="275"/>
        <end position="294"/>
    </location>
</feature>
<keyword evidence="9" id="KW-0894">Sodium channel</keyword>
<dbReference type="FunFam" id="1.10.287.70:FF:000047">
    <property type="entry name" value="Sodium channel protein"/>
    <property type="match status" value="1"/>
</dbReference>
<keyword evidence="6 9" id="KW-0472">Membrane</keyword>
<feature type="transmembrane region" description="Helical" evidence="9">
    <location>
        <begin position="877"/>
        <end position="896"/>
    </location>
</feature>
<dbReference type="FunFam" id="1.10.287.70:FF:000217">
    <property type="entry name" value="Sodium channel protein"/>
    <property type="match status" value="1"/>
</dbReference>
<dbReference type="InterPro" id="IPR027359">
    <property type="entry name" value="Volt_channel_dom_sf"/>
</dbReference>